<feature type="transmembrane region" description="Helical" evidence="1">
    <location>
        <begin position="82"/>
        <end position="102"/>
    </location>
</feature>
<evidence type="ECO:0000313" key="2">
    <source>
        <dbReference type="EMBL" id="KAK5618288.1"/>
    </source>
</evidence>
<accession>A0AAV9SB03</accession>
<name>A0AAV9SB03_9TELE</name>
<keyword evidence="1" id="KW-0472">Membrane</keyword>
<dbReference type="Proteomes" id="UP001311232">
    <property type="component" value="Unassembled WGS sequence"/>
</dbReference>
<evidence type="ECO:0000313" key="3">
    <source>
        <dbReference type="Proteomes" id="UP001311232"/>
    </source>
</evidence>
<evidence type="ECO:0000256" key="1">
    <source>
        <dbReference type="SAM" id="Phobius"/>
    </source>
</evidence>
<organism evidence="2 3">
    <name type="scientific">Crenichthys baileyi</name>
    <name type="common">White River springfish</name>
    <dbReference type="NCBI Taxonomy" id="28760"/>
    <lineage>
        <taxon>Eukaryota</taxon>
        <taxon>Metazoa</taxon>
        <taxon>Chordata</taxon>
        <taxon>Craniata</taxon>
        <taxon>Vertebrata</taxon>
        <taxon>Euteleostomi</taxon>
        <taxon>Actinopterygii</taxon>
        <taxon>Neopterygii</taxon>
        <taxon>Teleostei</taxon>
        <taxon>Neoteleostei</taxon>
        <taxon>Acanthomorphata</taxon>
        <taxon>Ovalentaria</taxon>
        <taxon>Atherinomorphae</taxon>
        <taxon>Cyprinodontiformes</taxon>
        <taxon>Goodeidae</taxon>
        <taxon>Crenichthys</taxon>
    </lineage>
</organism>
<keyword evidence="1" id="KW-0812">Transmembrane</keyword>
<reference evidence="2 3" key="1">
    <citation type="submission" date="2021-06" db="EMBL/GenBank/DDBJ databases">
        <authorList>
            <person name="Palmer J.M."/>
        </authorList>
    </citation>
    <scope>NUCLEOTIDE SEQUENCE [LARGE SCALE GENOMIC DNA]</scope>
    <source>
        <strain evidence="2 3">MEX-2019</strain>
        <tissue evidence="2">Muscle</tissue>
    </source>
</reference>
<sequence>MHTLIHTERPINLTGMSLDCGRKPEYPVRTHACTARTCKLHAERTPGRESDPGTFLLQGNSGTNCATVQSGFLIWTALLKKVIFYVMLMLAFSFEDLVIPFLSCKLSDNEFLKEAVAYFLCLDQVHVVEDDGDSKSLVSICLFSLFIPNDS</sequence>
<gene>
    <name evidence="2" type="ORF">CRENBAI_020020</name>
</gene>
<comment type="caution">
    <text evidence="2">The sequence shown here is derived from an EMBL/GenBank/DDBJ whole genome shotgun (WGS) entry which is preliminary data.</text>
</comment>
<dbReference type="EMBL" id="JAHHUM010000629">
    <property type="protein sequence ID" value="KAK5618288.1"/>
    <property type="molecule type" value="Genomic_DNA"/>
</dbReference>
<protein>
    <submittedName>
        <fullName evidence="2">Uncharacterized protein</fullName>
    </submittedName>
</protein>
<keyword evidence="1" id="KW-1133">Transmembrane helix</keyword>
<keyword evidence="3" id="KW-1185">Reference proteome</keyword>
<dbReference type="AlphaFoldDB" id="A0AAV9SB03"/>
<proteinExistence type="predicted"/>